<gene>
    <name evidence="1" type="ORF">VTAP4600_A2446</name>
</gene>
<protein>
    <submittedName>
        <fullName evidence="1">Uncharacterized protein</fullName>
    </submittedName>
</protein>
<evidence type="ECO:0000313" key="2">
    <source>
        <dbReference type="Proteomes" id="UP000235828"/>
    </source>
</evidence>
<organism evidence="1 2">
    <name type="scientific">Vibrio tapetis subsp. tapetis</name>
    <dbReference type="NCBI Taxonomy" id="1671868"/>
    <lineage>
        <taxon>Bacteria</taxon>
        <taxon>Pseudomonadati</taxon>
        <taxon>Pseudomonadota</taxon>
        <taxon>Gammaproteobacteria</taxon>
        <taxon>Vibrionales</taxon>
        <taxon>Vibrionaceae</taxon>
        <taxon>Vibrio</taxon>
    </lineage>
</organism>
<accession>A0A2N8ZEY3</accession>
<dbReference type="AlphaFoldDB" id="A0A2N8ZEY3"/>
<dbReference type="Proteomes" id="UP000235828">
    <property type="component" value="Chromosome A"/>
</dbReference>
<keyword evidence="2" id="KW-1185">Reference proteome</keyword>
<evidence type="ECO:0000313" key="1">
    <source>
        <dbReference type="EMBL" id="SON50425.1"/>
    </source>
</evidence>
<sequence length="40" mass="4711">MNAIKLFLFDVGLLNHMLATSYREIMPHHVTEYPHKEISL</sequence>
<reference evidence="1 2" key="1">
    <citation type="submission" date="2017-10" db="EMBL/GenBank/DDBJ databases">
        <authorList>
            <person name="Banno H."/>
            <person name="Chua N.-H."/>
        </authorList>
    </citation>
    <scope>NUCLEOTIDE SEQUENCE [LARGE SCALE GENOMIC DNA]</scope>
    <source>
        <strain evidence="1">Vibrio tapetis CECT4600</strain>
    </source>
</reference>
<name>A0A2N8ZEY3_9VIBR</name>
<dbReference type="EMBL" id="LT960611">
    <property type="protein sequence ID" value="SON50425.1"/>
    <property type="molecule type" value="Genomic_DNA"/>
</dbReference>
<dbReference type="KEGG" id="vta:A2446"/>
<proteinExistence type="predicted"/>